<sequence length="87" mass="10057">MLKFDRSYTDNGLAQKTTSVSFVVSQSPEVREAFLYQHQELDPRKIKSSDVSIDAIPLLKNIAAQQDFQDKLKRHPYTWVWLKTDGS</sequence>
<dbReference type="AlphaFoldDB" id="A0AAU6TIM5"/>
<protein>
    <submittedName>
        <fullName evidence="1">Uncharacterized protein</fullName>
    </submittedName>
</protein>
<dbReference type="EMBL" id="CP095342">
    <property type="protein sequence ID" value="XAG61124.1"/>
    <property type="molecule type" value="Genomic_DNA"/>
</dbReference>
<proteinExistence type="predicted"/>
<gene>
    <name evidence="1" type="ORF">MRL64_12805</name>
</gene>
<evidence type="ECO:0000313" key="1">
    <source>
        <dbReference type="EMBL" id="XAG61124.1"/>
    </source>
</evidence>
<organism evidence="1">
    <name type="scientific">bacterium 19MO02SH05</name>
    <dbReference type="NCBI Taxonomy" id="2920696"/>
    <lineage>
        <taxon>Bacteria</taxon>
    </lineage>
</organism>
<reference evidence="1" key="1">
    <citation type="submission" date="2022-03" db="EMBL/GenBank/DDBJ databases">
        <title>Sea Food Isolates.</title>
        <authorList>
            <person name="Li c."/>
        </authorList>
    </citation>
    <scope>NUCLEOTIDE SEQUENCE</scope>
    <source>
        <strain evidence="1">19MO02SH05</strain>
    </source>
</reference>
<accession>A0AAU6TIM5</accession>
<name>A0AAU6TIM5_UNCXX</name>